<evidence type="ECO:0000256" key="12">
    <source>
        <dbReference type="ARBA" id="ARBA00023012"/>
    </source>
</evidence>
<proteinExistence type="predicted"/>
<feature type="compositionally biased region" description="Polar residues" evidence="15">
    <location>
        <begin position="1"/>
        <end position="18"/>
    </location>
</feature>
<dbReference type="GO" id="GO:0000155">
    <property type="term" value="F:phosphorelay sensor kinase activity"/>
    <property type="evidence" value="ECO:0007669"/>
    <property type="project" value="InterPro"/>
</dbReference>
<dbReference type="EMBL" id="CYSF01000003">
    <property type="protein sequence ID" value="CUH83299.1"/>
    <property type="molecule type" value="Genomic_DNA"/>
</dbReference>
<feature type="modified residue" description="4-aspartylphosphate" evidence="14">
    <location>
        <position position="680"/>
    </location>
</feature>
<dbReference type="InterPro" id="IPR035965">
    <property type="entry name" value="PAS-like_dom_sf"/>
</dbReference>
<keyword evidence="10" id="KW-0067">ATP-binding</keyword>
<keyword evidence="13 16" id="KW-0472">Membrane</keyword>
<keyword evidence="5" id="KW-0997">Cell inner membrane</keyword>
<keyword evidence="8 16" id="KW-0812">Transmembrane</keyword>
<dbReference type="GO" id="GO:0005886">
    <property type="term" value="C:plasma membrane"/>
    <property type="evidence" value="ECO:0007669"/>
    <property type="project" value="UniProtKB-SubCell"/>
</dbReference>
<dbReference type="Pfam" id="PF02518">
    <property type="entry name" value="HATPase_c"/>
    <property type="match status" value="1"/>
</dbReference>
<dbReference type="Proteomes" id="UP000051681">
    <property type="component" value="Unassembled WGS sequence"/>
</dbReference>
<dbReference type="NCBIfam" id="TIGR00229">
    <property type="entry name" value="sensory_box"/>
    <property type="match status" value="1"/>
</dbReference>
<dbReference type="AlphaFoldDB" id="A0A0N7M1H2"/>
<dbReference type="InterPro" id="IPR011006">
    <property type="entry name" value="CheY-like_superfamily"/>
</dbReference>
<evidence type="ECO:0000259" key="19">
    <source>
        <dbReference type="PROSITE" id="PS50112"/>
    </source>
</evidence>
<evidence type="ECO:0000256" key="2">
    <source>
        <dbReference type="ARBA" id="ARBA00004429"/>
    </source>
</evidence>
<dbReference type="CDD" id="cd16922">
    <property type="entry name" value="HATPase_EvgS-ArcB-TorS-like"/>
    <property type="match status" value="1"/>
</dbReference>
<feature type="transmembrane region" description="Helical" evidence="16">
    <location>
        <begin position="200"/>
        <end position="223"/>
    </location>
</feature>
<evidence type="ECO:0000256" key="13">
    <source>
        <dbReference type="ARBA" id="ARBA00023136"/>
    </source>
</evidence>
<dbReference type="SUPFAM" id="SSF47384">
    <property type="entry name" value="Homodimeric domain of signal transducing histidine kinase"/>
    <property type="match status" value="1"/>
</dbReference>
<evidence type="ECO:0000256" key="10">
    <source>
        <dbReference type="ARBA" id="ARBA00022840"/>
    </source>
</evidence>
<dbReference type="PRINTS" id="PR00344">
    <property type="entry name" value="BCTRLSENSOR"/>
</dbReference>
<evidence type="ECO:0000256" key="5">
    <source>
        <dbReference type="ARBA" id="ARBA00022519"/>
    </source>
</evidence>
<dbReference type="InterPro" id="IPR001789">
    <property type="entry name" value="Sig_transdc_resp-reg_receiver"/>
</dbReference>
<evidence type="ECO:0000256" key="14">
    <source>
        <dbReference type="PROSITE-ProRule" id="PRU00169"/>
    </source>
</evidence>
<dbReference type="CDD" id="cd00130">
    <property type="entry name" value="PAS"/>
    <property type="match status" value="1"/>
</dbReference>
<evidence type="ECO:0000256" key="3">
    <source>
        <dbReference type="ARBA" id="ARBA00012438"/>
    </source>
</evidence>
<dbReference type="FunFam" id="3.30.565.10:FF:000010">
    <property type="entry name" value="Sensor histidine kinase RcsC"/>
    <property type="match status" value="1"/>
</dbReference>
<dbReference type="Pfam" id="PF00989">
    <property type="entry name" value="PAS"/>
    <property type="match status" value="1"/>
</dbReference>
<dbReference type="Pfam" id="PF01627">
    <property type="entry name" value="Hpt"/>
    <property type="match status" value="1"/>
</dbReference>
<organism evidence="20 21">
    <name type="scientific">Thalassovita mediterranea</name>
    <dbReference type="NCBI Taxonomy" id="340021"/>
    <lineage>
        <taxon>Bacteria</taxon>
        <taxon>Pseudomonadati</taxon>
        <taxon>Pseudomonadota</taxon>
        <taxon>Alphaproteobacteria</taxon>
        <taxon>Rhodobacterales</taxon>
        <taxon>Roseobacteraceae</taxon>
        <taxon>Thalassovita</taxon>
    </lineage>
</organism>
<dbReference type="InterPro" id="IPR000014">
    <property type="entry name" value="PAS"/>
</dbReference>
<evidence type="ECO:0000256" key="1">
    <source>
        <dbReference type="ARBA" id="ARBA00000085"/>
    </source>
</evidence>
<evidence type="ECO:0000256" key="16">
    <source>
        <dbReference type="SAM" id="Phobius"/>
    </source>
</evidence>
<dbReference type="CDD" id="cd17546">
    <property type="entry name" value="REC_hyHK_CKI1_RcsC-like"/>
    <property type="match status" value="1"/>
</dbReference>
<dbReference type="PROSITE" id="PS50112">
    <property type="entry name" value="PAS"/>
    <property type="match status" value="1"/>
</dbReference>
<dbReference type="SMART" id="SM00091">
    <property type="entry name" value="PAS"/>
    <property type="match status" value="1"/>
</dbReference>
<dbReference type="Gene3D" id="1.10.287.130">
    <property type="match status" value="1"/>
</dbReference>
<feature type="transmembrane region" description="Helical" evidence="16">
    <location>
        <begin position="29"/>
        <end position="53"/>
    </location>
</feature>
<evidence type="ECO:0000259" key="18">
    <source>
        <dbReference type="PROSITE" id="PS50110"/>
    </source>
</evidence>
<keyword evidence="7 20" id="KW-0808">Transferase</keyword>
<dbReference type="InterPro" id="IPR005467">
    <property type="entry name" value="His_kinase_dom"/>
</dbReference>
<dbReference type="Gene3D" id="3.30.565.10">
    <property type="entry name" value="Histidine kinase-like ATPase, C-terminal domain"/>
    <property type="match status" value="1"/>
</dbReference>
<keyword evidence="9" id="KW-0418">Kinase</keyword>
<dbReference type="PROSITE" id="PS50110">
    <property type="entry name" value="RESPONSE_REGULATORY"/>
    <property type="match status" value="1"/>
</dbReference>
<dbReference type="SUPFAM" id="SSF55785">
    <property type="entry name" value="PYP-like sensor domain (PAS domain)"/>
    <property type="match status" value="1"/>
</dbReference>
<dbReference type="CDD" id="cd00082">
    <property type="entry name" value="HisKA"/>
    <property type="match status" value="1"/>
</dbReference>
<dbReference type="Pfam" id="PF00072">
    <property type="entry name" value="Response_reg"/>
    <property type="match status" value="1"/>
</dbReference>
<keyword evidence="4" id="KW-1003">Cell membrane</keyword>
<dbReference type="Gene3D" id="3.30.450.20">
    <property type="entry name" value="PAS domain"/>
    <property type="match status" value="1"/>
</dbReference>
<evidence type="ECO:0000256" key="9">
    <source>
        <dbReference type="ARBA" id="ARBA00022777"/>
    </source>
</evidence>
<evidence type="ECO:0000256" key="6">
    <source>
        <dbReference type="ARBA" id="ARBA00022553"/>
    </source>
</evidence>
<dbReference type="EC" id="2.7.13.3" evidence="3"/>
<dbReference type="STRING" id="340021.TM5383_00484"/>
<evidence type="ECO:0000259" key="17">
    <source>
        <dbReference type="PROSITE" id="PS50109"/>
    </source>
</evidence>
<dbReference type="InterPro" id="IPR036641">
    <property type="entry name" value="HPT_dom_sf"/>
</dbReference>
<evidence type="ECO:0000256" key="15">
    <source>
        <dbReference type="SAM" id="MobiDB-lite"/>
    </source>
</evidence>
<dbReference type="RefSeq" id="WP_058317461.1">
    <property type="nucleotide sequence ID" value="NZ_CYSF01000003.1"/>
</dbReference>
<dbReference type="Gene3D" id="3.40.50.2300">
    <property type="match status" value="1"/>
</dbReference>
<dbReference type="PANTHER" id="PTHR43047:SF64">
    <property type="entry name" value="HISTIDINE KINASE CONTAINING CHEY-HOMOLOGOUS RECEIVER DOMAIN AND PAS DOMAIN-RELATED"/>
    <property type="match status" value="1"/>
</dbReference>
<dbReference type="InterPro" id="IPR004358">
    <property type="entry name" value="Sig_transdc_His_kin-like_C"/>
</dbReference>
<dbReference type="SMART" id="SM00387">
    <property type="entry name" value="HATPase_c"/>
    <property type="match status" value="1"/>
</dbReference>
<feature type="domain" description="PAS" evidence="19">
    <location>
        <begin position="239"/>
        <end position="293"/>
    </location>
</feature>
<dbReference type="PANTHER" id="PTHR43047">
    <property type="entry name" value="TWO-COMPONENT HISTIDINE PROTEIN KINASE"/>
    <property type="match status" value="1"/>
</dbReference>
<dbReference type="InterPro" id="IPR013767">
    <property type="entry name" value="PAS_fold"/>
</dbReference>
<dbReference type="OrthoDB" id="9801651at2"/>
<dbReference type="SUPFAM" id="SSF47226">
    <property type="entry name" value="Histidine-containing phosphotransfer domain, HPT domain"/>
    <property type="match status" value="1"/>
</dbReference>
<feature type="region of interest" description="Disordered" evidence="15">
    <location>
        <begin position="1"/>
        <end position="20"/>
    </location>
</feature>
<keyword evidence="6 14" id="KW-0597">Phosphoprotein</keyword>
<evidence type="ECO:0000256" key="4">
    <source>
        <dbReference type="ARBA" id="ARBA00022475"/>
    </source>
</evidence>
<dbReference type="SMART" id="SM00388">
    <property type="entry name" value="HisKA"/>
    <property type="match status" value="1"/>
</dbReference>
<keyword evidence="21" id="KW-1185">Reference proteome</keyword>
<evidence type="ECO:0000313" key="21">
    <source>
        <dbReference type="Proteomes" id="UP000051681"/>
    </source>
</evidence>
<dbReference type="PROSITE" id="PS50109">
    <property type="entry name" value="HIS_KIN"/>
    <property type="match status" value="1"/>
</dbReference>
<name>A0A0N7M1H2_9RHOB</name>
<evidence type="ECO:0000256" key="7">
    <source>
        <dbReference type="ARBA" id="ARBA00022679"/>
    </source>
</evidence>
<dbReference type="InterPro" id="IPR008207">
    <property type="entry name" value="Sig_transdc_His_kin_Hpt_dom"/>
</dbReference>
<evidence type="ECO:0000256" key="8">
    <source>
        <dbReference type="ARBA" id="ARBA00022692"/>
    </source>
</evidence>
<dbReference type="InterPro" id="IPR003594">
    <property type="entry name" value="HATPase_dom"/>
</dbReference>
<gene>
    <name evidence="20" type="primary">arcB_1</name>
    <name evidence="20" type="ORF">TM5383_00484</name>
</gene>
<evidence type="ECO:0000256" key="11">
    <source>
        <dbReference type="ARBA" id="ARBA00022989"/>
    </source>
</evidence>
<feature type="domain" description="Response regulatory" evidence="18">
    <location>
        <begin position="631"/>
        <end position="747"/>
    </location>
</feature>
<dbReference type="InterPro" id="IPR003661">
    <property type="entry name" value="HisK_dim/P_dom"/>
</dbReference>
<accession>A0A0N7M1H2</accession>
<dbReference type="InterPro" id="IPR036097">
    <property type="entry name" value="HisK_dim/P_sf"/>
</dbReference>
<reference evidence="20 21" key="1">
    <citation type="submission" date="2015-09" db="EMBL/GenBank/DDBJ databases">
        <authorList>
            <consortium name="Swine Surveillance"/>
        </authorList>
    </citation>
    <scope>NUCLEOTIDE SEQUENCE [LARGE SCALE GENOMIC DNA]</scope>
    <source>
        <strain evidence="20 21">CECT 8383</strain>
    </source>
</reference>
<keyword evidence="11 16" id="KW-1133">Transmembrane helix</keyword>
<feature type="domain" description="Histidine kinase" evidence="17">
    <location>
        <begin position="377"/>
        <end position="604"/>
    </location>
</feature>
<comment type="subcellular location">
    <subcellularLocation>
        <location evidence="2">Cell inner membrane</location>
        <topology evidence="2">Multi-pass membrane protein</topology>
    </subcellularLocation>
</comment>
<dbReference type="SMART" id="SM00448">
    <property type="entry name" value="REC"/>
    <property type="match status" value="1"/>
</dbReference>
<dbReference type="SUPFAM" id="SSF55874">
    <property type="entry name" value="ATPase domain of HSP90 chaperone/DNA topoisomerase II/histidine kinase"/>
    <property type="match status" value="1"/>
</dbReference>
<dbReference type="Gene3D" id="1.20.120.160">
    <property type="entry name" value="HPT domain"/>
    <property type="match status" value="1"/>
</dbReference>
<protein>
    <recommendedName>
        <fullName evidence="3">histidine kinase</fullName>
        <ecNumber evidence="3">2.7.13.3</ecNumber>
    </recommendedName>
</protein>
<sequence>MADDSNTIATDRGSQQVKSLPPQRSLRNVLLIGALGLVIMFSVPQSIQIWAAVSMKLQELRVSEKDNVIWNLTQLEVEYLKLERALVTANAADNAESANLSEVRRRYDIYYSRLNTLDDGAFYRRAFQLYGTAQELRDLRSEIEALEPVIDQSDAVLFRALPEILAQQQANGRVVRRIINKGNQYTGEIGQETRDELSRLLLRLSTALIVSFVALALTVLLLFRNSRWYRARAIEHKNASARFAAVIATSPDALIVTDAAGAIVEFNHAAETLMGVARSKVLGDCLVDYLRRPGGGKPRLPLTAREGRSVVQLDVVGQTGGATPVDLSQGMAKVENQRFYVYFLRDISDRLAADQALLASRDRALAGEQAKSRFLAVMSHEMRTPLNGIMGLIEVMRSGDLSDSDRKRYLGLMRTSSQILLGHVNDVLDIAKLEAKGLRLNLHRFNLDEMLTDLMDAMAVTAQAHGNTLSLDAPDAPFGACYGDAHRLRQVLTNLVSNAIKFTENGEITLSVTCHNAQCEHPDRSVMALEFQISDTGIGIAEEDQDRIFGDFVRLEAAEQDHVEGTGLGLGIAKRIVQAMGGRIGVDSIEGEGSVFWVRLDLPVVDGMDDNAAADVDAAMRDARAAVSPLNILVVEDNATNRLVVRDLLERDGHCVSEEVNGKRGVERARGEHFDVIFMDINMPVMGGLEASRQIRETGACQHSRIVALTAHVMDRDDNVYQSAGMDAVLSKPLQWDDLRRVLKGETVHMVPAPLKSGMFDQQHLEKVLASLATDKADRLLAGVRAEGDALIDLMVQLAPGTQPVPLDQDMRRMLTTQAHALAGSASMVGATQLRRRLNRFESVLDGQGTVDLRDWRDELRVIWTEAKLVMEETENRLALT</sequence>
<keyword evidence="10" id="KW-0547">Nucleotide-binding</keyword>
<evidence type="ECO:0000313" key="20">
    <source>
        <dbReference type="EMBL" id="CUH83299.1"/>
    </source>
</evidence>
<keyword evidence="12" id="KW-0902">Two-component regulatory system</keyword>
<dbReference type="InterPro" id="IPR036890">
    <property type="entry name" value="HATPase_C_sf"/>
</dbReference>
<dbReference type="SUPFAM" id="SSF52172">
    <property type="entry name" value="CheY-like"/>
    <property type="match status" value="1"/>
</dbReference>
<comment type="catalytic activity">
    <reaction evidence="1">
        <text>ATP + protein L-histidine = ADP + protein N-phospho-L-histidine.</text>
        <dbReference type="EC" id="2.7.13.3"/>
    </reaction>
</comment>
<dbReference type="Pfam" id="PF00512">
    <property type="entry name" value="HisKA"/>
    <property type="match status" value="1"/>
</dbReference>
<dbReference type="GO" id="GO:0006355">
    <property type="term" value="P:regulation of DNA-templated transcription"/>
    <property type="evidence" value="ECO:0007669"/>
    <property type="project" value="InterPro"/>
</dbReference>